<dbReference type="EMBL" id="SIHI01000001">
    <property type="protein sequence ID" value="TWT58903.1"/>
    <property type="molecule type" value="Genomic_DNA"/>
</dbReference>
<organism evidence="1 2">
    <name type="scientific">Thalassoglobus neptunius</name>
    <dbReference type="NCBI Taxonomy" id="1938619"/>
    <lineage>
        <taxon>Bacteria</taxon>
        <taxon>Pseudomonadati</taxon>
        <taxon>Planctomycetota</taxon>
        <taxon>Planctomycetia</taxon>
        <taxon>Planctomycetales</taxon>
        <taxon>Planctomycetaceae</taxon>
        <taxon>Thalassoglobus</taxon>
    </lineage>
</organism>
<dbReference type="AlphaFoldDB" id="A0A5C5X9B5"/>
<gene>
    <name evidence="1" type="ORF">KOR42_22900</name>
</gene>
<protein>
    <recommendedName>
        <fullName evidence="3">Thioredoxin domain-containing protein</fullName>
    </recommendedName>
</protein>
<evidence type="ECO:0008006" key="3">
    <source>
        <dbReference type="Google" id="ProtNLM"/>
    </source>
</evidence>
<keyword evidence="2" id="KW-1185">Reference proteome</keyword>
<dbReference type="Proteomes" id="UP000317243">
    <property type="component" value="Unassembled WGS sequence"/>
</dbReference>
<sequence>MIRDLLGVLLLLFGLSGLWGWSPNLIDGITETPAPFQSDALSVLVVEDVSQRTVLDRGHLNLILGVPLREWCNENGVELKVWDDDVDASRADPKWTVGLNAARDSVPWLYVSDHGERGFSGPLPKSWDETRAILEGFVQ</sequence>
<comment type="caution">
    <text evidence="1">The sequence shown here is derived from an EMBL/GenBank/DDBJ whole genome shotgun (WGS) entry which is preliminary data.</text>
</comment>
<evidence type="ECO:0000313" key="1">
    <source>
        <dbReference type="EMBL" id="TWT58903.1"/>
    </source>
</evidence>
<proteinExistence type="predicted"/>
<accession>A0A5C5X9B5</accession>
<reference evidence="1 2" key="1">
    <citation type="submission" date="2019-02" db="EMBL/GenBank/DDBJ databases">
        <title>Deep-cultivation of Planctomycetes and their phenomic and genomic characterization uncovers novel biology.</title>
        <authorList>
            <person name="Wiegand S."/>
            <person name="Jogler M."/>
            <person name="Boedeker C."/>
            <person name="Pinto D."/>
            <person name="Vollmers J."/>
            <person name="Rivas-Marin E."/>
            <person name="Kohn T."/>
            <person name="Peeters S.H."/>
            <person name="Heuer A."/>
            <person name="Rast P."/>
            <person name="Oberbeckmann S."/>
            <person name="Bunk B."/>
            <person name="Jeske O."/>
            <person name="Meyerdierks A."/>
            <person name="Storesund J.E."/>
            <person name="Kallscheuer N."/>
            <person name="Luecker S."/>
            <person name="Lage O.M."/>
            <person name="Pohl T."/>
            <person name="Merkel B.J."/>
            <person name="Hornburger P."/>
            <person name="Mueller R.-W."/>
            <person name="Bruemmer F."/>
            <person name="Labrenz M."/>
            <person name="Spormann A.M."/>
            <person name="Op Den Camp H."/>
            <person name="Overmann J."/>
            <person name="Amann R."/>
            <person name="Jetten M.S.M."/>
            <person name="Mascher T."/>
            <person name="Medema M.H."/>
            <person name="Devos D.P."/>
            <person name="Kaster A.-K."/>
            <person name="Ovreas L."/>
            <person name="Rohde M."/>
            <person name="Galperin M.Y."/>
            <person name="Jogler C."/>
        </authorList>
    </citation>
    <scope>NUCLEOTIDE SEQUENCE [LARGE SCALE GENOMIC DNA]</scope>
    <source>
        <strain evidence="1 2">KOR42</strain>
    </source>
</reference>
<dbReference type="RefSeq" id="WP_146509616.1">
    <property type="nucleotide sequence ID" value="NZ_SIHI01000001.1"/>
</dbReference>
<name>A0A5C5X9B5_9PLAN</name>
<evidence type="ECO:0000313" key="2">
    <source>
        <dbReference type="Proteomes" id="UP000317243"/>
    </source>
</evidence>